<dbReference type="GO" id="GO:0015833">
    <property type="term" value="P:peptide transport"/>
    <property type="evidence" value="ECO:0007669"/>
    <property type="project" value="InterPro"/>
</dbReference>
<keyword evidence="10" id="KW-1185">Reference proteome</keyword>
<dbReference type="SMART" id="SM00382">
    <property type="entry name" value="AAA"/>
    <property type="match status" value="1"/>
</dbReference>
<evidence type="ECO:0000259" key="8">
    <source>
        <dbReference type="PROSITE" id="PS50893"/>
    </source>
</evidence>
<dbReference type="GO" id="GO:0005886">
    <property type="term" value="C:plasma membrane"/>
    <property type="evidence" value="ECO:0007669"/>
    <property type="project" value="UniProtKB-SubCell"/>
</dbReference>
<dbReference type="PROSITE" id="PS50893">
    <property type="entry name" value="ABC_TRANSPORTER_2"/>
    <property type="match status" value="1"/>
</dbReference>
<dbReference type="Gene3D" id="3.40.50.300">
    <property type="entry name" value="P-loop containing nucleotide triphosphate hydrolases"/>
    <property type="match status" value="1"/>
</dbReference>
<dbReference type="RefSeq" id="WP_125002678.1">
    <property type="nucleotide sequence ID" value="NZ_BHYK01000015.1"/>
</dbReference>
<evidence type="ECO:0000256" key="1">
    <source>
        <dbReference type="ARBA" id="ARBA00004202"/>
    </source>
</evidence>
<evidence type="ECO:0000256" key="4">
    <source>
        <dbReference type="ARBA" id="ARBA00022475"/>
    </source>
</evidence>
<dbReference type="Pfam" id="PF08352">
    <property type="entry name" value="oligo_HPY"/>
    <property type="match status" value="1"/>
</dbReference>
<comment type="subcellular location">
    <subcellularLocation>
        <location evidence="1">Cell membrane</location>
        <topology evidence="1">Peripheral membrane protein</topology>
    </subcellularLocation>
</comment>
<keyword evidence="5" id="KW-0547">Nucleotide-binding</keyword>
<sequence>MEKKILEVENLYVSFDTYAGEIQAVRGVSFELFEGETLAIVGESGCGKSVTAKSIMRLNPEPPARFKSGKIIFNGEDIIAKSEKEMREIRGKEIGMIFQDPMTSLNPTMTIGNQISEGLRTHNSTLTNKQAHKVALNMLKLVQIPNAEQRISEYPHQFSGGMRQRAMIAIALVCNPKLLIADEPTTALDVTIQAQILELMKDLQKKINTSIIMITHDLGVVANISQRVVVMYGGKIVEYASTNELYYNPKHPYTWGLLSSVPRVDIVKSQNRLSSIEGTPPDLFAPPSGCPFADRCEYSMKICREKMPPHFIISKGHGAACWLNHPDAPKVNSPSLFITAKKPTEKRGGN</sequence>
<gene>
    <name evidence="9" type="primary">oppD_1</name>
    <name evidence="9" type="ORF">Ctaglu_27650</name>
</gene>
<dbReference type="InterPro" id="IPR027417">
    <property type="entry name" value="P-loop_NTPase"/>
</dbReference>
<dbReference type="InterPro" id="IPR003593">
    <property type="entry name" value="AAA+_ATPase"/>
</dbReference>
<reference evidence="9 10" key="1">
    <citation type="submission" date="2018-11" db="EMBL/GenBank/DDBJ databases">
        <title>Genome sequencing and assembly of Clostridium tagluense strain A121.</title>
        <authorList>
            <person name="Murakami T."/>
            <person name="Segawa T."/>
            <person name="Shcherbakova V.A."/>
            <person name="Mori H."/>
            <person name="Yoshimura Y."/>
        </authorList>
    </citation>
    <scope>NUCLEOTIDE SEQUENCE [LARGE SCALE GENOMIC DNA]</scope>
    <source>
        <strain evidence="9 10">A121</strain>
    </source>
</reference>
<dbReference type="InterPro" id="IPR050388">
    <property type="entry name" value="ABC_Ni/Peptide_Import"/>
</dbReference>
<evidence type="ECO:0000256" key="2">
    <source>
        <dbReference type="ARBA" id="ARBA00005417"/>
    </source>
</evidence>
<dbReference type="PROSITE" id="PS00211">
    <property type="entry name" value="ABC_TRANSPORTER_1"/>
    <property type="match status" value="1"/>
</dbReference>
<evidence type="ECO:0000313" key="10">
    <source>
        <dbReference type="Proteomes" id="UP000287872"/>
    </source>
</evidence>
<dbReference type="GO" id="GO:0016887">
    <property type="term" value="F:ATP hydrolysis activity"/>
    <property type="evidence" value="ECO:0007669"/>
    <property type="project" value="InterPro"/>
</dbReference>
<evidence type="ECO:0000256" key="6">
    <source>
        <dbReference type="ARBA" id="ARBA00022840"/>
    </source>
</evidence>
<comment type="similarity">
    <text evidence="2">Belongs to the ABC transporter superfamily.</text>
</comment>
<organism evidence="9 10">
    <name type="scientific">Clostridium tagluense</name>
    <dbReference type="NCBI Taxonomy" id="360422"/>
    <lineage>
        <taxon>Bacteria</taxon>
        <taxon>Bacillati</taxon>
        <taxon>Bacillota</taxon>
        <taxon>Clostridia</taxon>
        <taxon>Eubacteriales</taxon>
        <taxon>Clostridiaceae</taxon>
        <taxon>Clostridium</taxon>
    </lineage>
</organism>
<dbReference type="Proteomes" id="UP000287872">
    <property type="component" value="Unassembled WGS sequence"/>
</dbReference>
<evidence type="ECO:0000256" key="3">
    <source>
        <dbReference type="ARBA" id="ARBA00022448"/>
    </source>
</evidence>
<dbReference type="PANTHER" id="PTHR43297">
    <property type="entry name" value="OLIGOPEPTIDE TRANSPORT ATP-BINDING PROTEIN APPD"/>
    <property type="match status" value="1"/>
</dbReference>
<dbReference type="EMBL" id="BHYK01000015">
    <property type="protein sequence ID" value="GCD11142.1"/>
    <property type="molecule type" value="Genomic_DNA"/>
</dbReference>
<feature type="domain" description="ABC transporter" evidence="8">
    <location>
        <begin position="6"/>
        <end position="258"/>
    </location>
</feature>
<dbReference type="InterPro" id="IPR017871">
    <property type="entry name" value="ABC_transporter-like_CS"/>
</dbReference>
<dbReference type="InterPro" id="IPR003439">
    <property type="entry name" value="ABC_transporter-like_ATP-bd"/>
</dbReference>
<dbReference type="InterPro" id="IPR013563">
    <property type="entry name" value="Oligopep_ABC_C"/>
</dbReference>
<dbReference type="Pfam" id="PF00005">
    <property type="entry name" value="ABC_tran"/>
    <property type="match status" value="1"/>
</dbReference>
<keyword evidence="3" id="KW-0813">Transport</keyword>
<name>A0A401UNN1_9CLOT</name>
<dbReference type="GO" id="GO:0005524">
    <property type="term" value="F:ATP binding"/>
    <property type="evidence" value="ECO:0007669"/>
    <property type="project" value="UniProtKB-KW"/>
</dbReference>
<dbReference type="OrthoDB" id="9806285at2"/>
<keyword evidence="4" id="KW-1003">Cell membrane</keyword>
<accession>A0A401UNN1</accession>
<dbReference type="FunFam" id="3.40.50.300:FF:000016">
    <property type="entry name" value="Oligopeptide ABC transporter ATP-binding component"/>
    <property type="match status" value="1"/>
</dbReference>
<keyword evidence="7" id="KW-0472">Membrane</keyword>
<evidence type="ECO:0000256" key="7">
    <source>
        <dbReference type="ARBA" id="ARBA00023136"/>
    </source>
</evidence>
<dbReference type="SUPFAM" id="SSF52540">
    <property type="entry name" value="P-loop containing nucleoside triphosphate hydrolases"/>
    <property type="match status" value="1"/>
</dbReference>
<comment type="caution">
    <text evidence="9">The sequence shown here is derived from an EMBL/GenBank/DDBJ whole genome shotgun (WGS) entry which is preliminary data.</text>
</comment>
<evidence type="ECO:0000313" key="9">
    <source>
        <dbReference type="EMBL" id="GCD11142.1"/>
    </source>
</evidence>
<evidence type="ECO:0000256" key="5">
    <source>
        <dbReference type="ARBA" id="ARBA00022741"/>
    </source>
</evidence>
<protein>
    <submittedName>
        <fullName evidence="9">Oligopeptide/dipeptide ABC transporter ATP-binding protein</fullName>
    </submittedName>
</protein>
<proteinExistence type="inferred from homology"/>
<dbReference type="NCBIfam" id="TIGR01727">
    <property type="entry name" value="oligo_HPY"/>
    <property type="match status" value="1"/>
</dbReference>
<dbReference type="PANTHER" id="PTHR43297:SF2">
    <property type="entry name" value="DIPEPTIDE TRANSPORT ATP-BINDING PROTEIN DPPD"/>
    <property type="match status" value="1"/>
</dbReference>
<keyword evidence="6 9" id="KW-0067">ATP-binding</keyword>
<dbReference type="CDD" id="cd03257">
    <property type="entry name" value="ABC_NikE_OppD_transporters"/>
    <property type="match status" value="1"/>
</dbReference>
<dbReference type="AlphaFoldDB" id="A0A401UNN1"/>